<dbReference type="OrthoDB" id="3182995at2759"/>
<reference evidence="1 2" key="1">
    <citation type="journal article" date="2015" name="Fungal Genet. Biol.">
        <title>Evolution of novel wood decay mechanisms in Agaricales revealed by the genome sequences of Fistulina hepatica and Cylindrobasidium torrendii.</title>
        <authorList>
            <person name="Floudas D."/>
            <person name="Held B.W."/>
            <person name="Riley R."/>
            <person name="Nagy L.G."/>
            <person name="Koehler G."/>
            <person name="Ransdell A.S."/>
            <person name="Younus H."/>
            <person name="Chow J."/>
            <person name="Chiniquy J."/>
            <person name="Lipzen A."/>
            <person name="Tritt A."/>
            <person name="Sun H."/>
            <person name="Haridas S."/>
            <person name="LaButti K."/>
            <person name="Ohm R.A."/>
            <person name="Kues U."/>
            <person name="Blanchette R.A."/>
            <person name="Grigoriev I.V."/>
            <person name="Minto R.E."/>
            <person name="Hibbett D.S."/>
        </authorList>
    </citation>
    <scope>NUCLEOTIDE SEQUENCE [LARGE SCALE GENOMIC DNA]</scope>
    <source>
        <strain evidence="1 2">ATCC 64428</strain>
    </source>
</reference>
<dbReference type="AlphaFoldDB" id="A0A0D7AHJ6"/>
<accession>A0A0D7AHJ6</accession>
<sequence length="224" mass="24832">MRSKSLTFDVPSGWETIEHIQLSYSSWNHGVPPDPVGEATIWGDGNYAKLVAVENPDDPVRNRILMERGFFKARIEGKDHTFVAIQIVEPKNGEDIDVIKAASAPGRAVAQQDAPSARIADPTILRYLGGNRIPSQKAGFVHGNVEDGHFAFASDGRVTLLSLGNVECNHKCPQKKRPELALQVSLRSMCCSHLKQDGWRLSFWREYMSDEEAAQYAVDKATAK</sequence>
<organism evidence="1 2">
    <name type="scientific">Fistulina hepatica ATCC 64428</name>
    <dbReference type="NCBI Taxonomy" id="1128425"/>
    <lineage>
        <taxon>Eukaryota</taxon>
        <taxon>Fungi</taxon>
        <taxon>Dikarya</taxon>
        <taxon>Basidiomycota</taxon>
        <taxon>Agaricomycotina</taxon>
        <taxon>Agaricomycetes</taxon>
        <taxon>Agaricomycetidae</taxon>
        <taxon>Agaricales</taxon>
        <taxon>Fistulinaceae</taxon>
        <taxon>Fistulina</taxon>
    </lineage>
</organism>
<dbReference type="EMBL" id="KN881675">
    <property type="protein sequence ID" value="KIY50639.1"/>
    <property type="molecule type" value="Genomic_DNA"/>
</dbReference>
<dbReference type="Proteomes" id="UP000054144">
    <property type="component" value="Unassembled WGS sequence"/>
</dbReference>
<proteinExistence type="predicted"/>
<gene>
    <name evidence="1" type="ORF">FISHEDRAFT_57438</name>
</gene>
<name>A0A0D7AHJ6_9AGAR</name>
<keyword evidence="2" id="KW-1185">Reference proteome</keyword>
<evidence type="ECO:0000313" key="2">
    <source>
        <dbReference type="Proteomes" id="UP000054144"/>
    </source>
</evidence>
<protein>
    <submittedName>
        <fullName evidence="1">Uncharacterized protein</fullName>
    </submittedName>
</protein>
<evidence type="ECO:0000313" key="1">
    <source>
        <dbReference type="EMBL" id="KIY50639.1"/>
    </source>
</evidence>